<keyword evidence="1 4" id="KW-0489">Methyltransferase</keyword>
<evidence type="ECO:0000313" key="5">
    <source>
        <dbReference type="Proteomes" id="UP000639004"/>
    </source>
</evidence>
<dbReference type="PANTHER" id="PTHR30481:SF4">
    <property type="entry name" value="SITE-SPECIFIC DNA-METHYLTRANSFERASE (ADENINE-SPECIFIC)"/>
    <property type="match status" value="1"/>
</dbReference>
<comment type="caution">
    <text evidence="4">The sequence shown here is derived from an EMBL/GenBank/DDBJ whole genome shotgun (WGS) entry which is preliminary data.</text>
</comment>
<proteinExistence type="predicted"/>
<dbReference type="PRINTS" id="PR00505">
    <property type="entry name" value="D12N6MTFRASE"/>
</dbReference>
<dbReference type="SUPFAM" id="SSF53335">
    <property type="entry name" value="S-adenosyl-L-methionine-dependent methyltransferases"/>
    <property type="match status" value="1"/>
</dbReference>
<gene>
    <name evidence="4" type="ORF">JEQ07_24800</name>
</gene>
<dbReference type="GO" id="GO:0008168">
    <property type="term" value="F:methyltransferase activity"/>
    <property type="evidence" value="ECO:0007669"/>
    <property type="project" value="UniProtKB-KW"/>
</dbReference>
<name>A0ABS0TYZ5_SERPR</name>
<dbReference type="InterPro" id="IPR012263">
    <property type="entry name" value="M_m6A_EcoRV"/>
</dbReference>
<protein>
    <submittedName>
        <fullName evidence="4">DNA adenine methylase</fullName>
    </submittedName>
</protein>
<dbReference type="Pfam" id="PF02086">
    <property type="entry name" value="MethyltransfD12"/>
    <property type="match status" value="1"/>
</dbReference>
<organism evidence="4 5">
    <name type="scientific">Serratia proteamaculans</name>
    <dbReference type="NCBI Taxonomy" id="28151"/>
    <lineage>
        <taxon>Bacteria</taxon>
        <taxon>Pseudomonadati</taxon>
        <taxon>Pseudomonadota</taxon>
        <taxon>Gammaproteobacteria</taxon>
        <taxon>Enterobacterales</taxon>
        <taxon>Yersiniaceae</taxon>
        <taxon>Serratia</taxon>
    </lineage>
</organism>
<dbReference type="Proteomes" id="UP000639004">
    <property type="component" value="Unassembled WGS sequence"/>
</dbReference>
<dbReference type="RefSeq" id="WP_198642713.1">
    <property type="nucleotide sequence ID" value="NZ_JAEHSL010000047.1"/>
</dbReference>
<evidence type="ECO:0000256" key="3">
    <source>
        <dbReference type="ARBA" id="ARBA00022691"/>
    </source>
</evidence>
<dbReference type="PANTHER" id="PTHR30481">
    <property type="entry name" value="DNA ADENINE METHYLASE"/>
    <property type="match status" value="1"/>
</dbReference>
<keyword evidence="5" id="KW-1185">Reference proteome</keyword>
<accession>A0ABS0TYZ5</accession>
<evidence type="ECO:0000256" key="1">
    <source>
        <dbReference type="ARBA" id="ARBA00022603"/>
    </source>
</evidence>
<dbReference type="Gene3D" id="3.40.50.150">
    <property type="entry name" value="Vaccinia Virus protein VP39"/>
    <property type="match status" value="2"/>
</dbReference>
<keyword evidence="2" id="KW-0808">Transferase</keyword>
<dbReference type="PIRSF" id="PIRSF000398">
    <property type="entry name" value="M_m6A_EcoRV"/>
    <property type="match status" value="1"/>
</dbReference>
<evidence type="ECO:0000313" key="4">
    <source>
        <dbReference type="EMBL" id="MBI6183603.1"/>
    </source>
</evidence>
<reference evidence="4 5" key="1">
    <citation type="submission" date="2020-12" db="EMBL/GenBank/DDBJ databases">
        <title>Enhanced detection system for hospital associated transmission using whole genome sequencing surveillance.</title>
        <authorList>
            <person name="Harrison L.H."/>
            <person name="Van Tyne D."/>
            <person name="Marsh J.W."/>
            <person name="Griffith M.P."/>
            <person name="Snyder D.J."/>
            <person name="Cooper V.S."/>
            <person name="Mustapha M."/>
        </authorList>
    </citation>
    <scope>NUCLEOTIDE SEQUENCE [LARGE SCALE GENOMIC DNA]</scope>
    <source>
        <strain evidence="4 5">SER00238</strain>
    </source>
</reference>
<dbReference type="InterPro" id="IPR029063">
    <property type="entry name" value="SAM-dependent_MTases_sf"/>
</dbReference>
<keyword evidence="3" id="KW-0949">S-adenosyl-L-methionine</keyword>
<dbReference type="EMBL" id="JAEHSL010000047">
    <property type="protein sequence ID" value="MBI6183603.1"/>
    <property type="molecule type" value="Genomic_DNA"/>
</dbReference>
<sequence>MTEIKSPALRYHGAKFRLAPWIIEHLPEHTCYVEPFGGAAGVLLRKKRSYSEVYNDLDGEVVNFFRVLRNPIDNARLRALCALTPYSREEFDAAYEPTENPIEQARRMVVRACMGFGSAAAVGGQSGFRSDSKRLYATASHLWANYPDHLAAVGRRFSGVIIENRAAIDVIKAHDSEKTAFFLDPPYMPETRVQRNSYYRFEMDEADHIALLEVILRVKGMALISGYDSDLYNDMLSGWSKTMKGARISAGRGTKVRTECLWISPSAEKSKR</sequence>
<dbReference type="InterPro" id="IPR012327">
    <property type="entry name" value="MeTrfase_D12"/>
</dbReference>
<dbReference type="GO" id="GO:0032259">
    <property type="term" value="P:methylation"/>
    <property type="evidence" value="ECO:0007669"/>
    <property type="project" value="UniProtKB-KW"/>
</dbReference>
<evidence type="ECO:0000256" key="2">
    <source>
        <dbReference type="ARBA" id="ARBA00022679"/>
    </source>
</evidence>